<keyword evidence="4 8" id="KW-1133">Transmembrane helix</keyword>
<evidence type="ECO:0000313" key="10">
    <source>
        <dbReference type="Proteomes" id="UP000668214"/>
    </source>
</evidence>
<evidence type="ECO:0000256" key="5">
    <source>
        <dbReference type="ARBA" id="ARBA00023136"/>
    </source>
</evidence>
<dbReference type="GO" id="GO:0043025">
    <property type="term" value="C:neuronal cell body"/>
    <property type="evidence" value="ECO:0007669"/>
    <property type="project" value="TreeGrafter"/>
</dbReference>
<dbReference type="GO" id="GO:0005886">
    <property type="term" value="C:plasma membrane"/>
    <property type="evidence" value="ECO:0007669"/>
    <property type="project" value="UniProtKB-SubCell"/>
</dbReference>
<dbReference type="AlphaFoldDB" id="A0A836EEE7"/>
<feature type="transmembrane region" description="Helical" evidence="8">
    <location>
        <begin position="378"/>
        <end position="401"/>
    </location>
</feature>
<proteinExistence type="inferred from homology"/>
<evidence type="ECO:0000256" key="1">
    <source>
        <dbReference type="ARBA" id="ARBA00004651"/>
    </source>
</evidence>
<evidence type="ECO:0000256" key="4">
    <source>
        <dbReference type="ARBA" id="ARBA00022989"/>
    </source>
</evidence>
<reference evidence="9" key="1">
    <citation type="submission" date="2020-02" db="EMBL/GenBank/DDBJ databases">
        <title>Relaxed selection underlies rapid genomic changes in the transitions from sociality to social parasitism in ants.</title>
        <authorList>
            <person name="Bi X."/>
        </authorList>
    </citation>
    <scope>NUCLEOTIDE SEQUENCE</scope>
    <source>
        <strain evidence="9">BGI-DK2014c</strain>
        <tissue evidence="9">Whole body</tissue>
    </source>
</reference>
<keyword evidence="5 8" id="KW-0472">Membrane</keyword>
<comment type="function">
    <text evidence="8">Gustatory receptor which mediates acceptance or avoidance behavior, depending on its substrates.</text>
</comment>
<name>A0A836EEE7_9HYME</name>
<gene>
    <name evidence="9" type="primary">Gr66a_1</name>
    <name evidence="9" type="ORF">G6Z78_0000787</name>
</gene>
<accession>A0A836EEE7</accession>
<feature type="transmembrane region" description="Helical" evidence="8">
    <location>
        <begin position="144"/>
        <end position="167"/>
    </location>
</feature>
<dbReference type="GO" id="GO:0007165">
    <property type="term" value="P:signal transduction"/>
    <property type="evidence" value="ECO:0007669"/>
    <property type="project" value="UniProtKB-KW"/>
</dbReference>
<comment type="subcellular location">
    <subcellularLocation>
        <location evidence="1 8">Cell membrane</location>
        <topology evidence="1 8">Multi-pass membrane protein</topology>
    </subcellularLocation>
</comment>
<dbReference type="Proteomes" id="UP000668214">
    <property type="component" value="Unassembled WGS sequence"/>
</dbReference>
<dbReference type="GO" id="GO:0030425">
    <property type="term" value="C:dendrite"/>
    <property type="evidence" value="ECO:0007669"/>
    <property type="project" value="TreeGrafter"/>
</dbReference>
<comment type="caution">
    <text evidence="9">The sequence shown here is derived from an EMBL/GenBank/DDBJ whole genome shotgun (WGS) entry which is preliminary data.</text>
</comment>
<evidence type="ECO:0000313" key="9">
    <source>
        <dbReference type="EMBL" id="KAG5312953.1"/>
    </source>
</evidence>
<sequence length="490" mass="57202">VNDSRGTLYERKGSDKMKLFTRPKCFSEAIALMTSLNCLLGLRAFEYPRGYSRPILSLIYFLFICGLYSCSSLYLERKYNSNVALMKLEYILYEVLMYVTIVSVILKMLLGWWHTKKFKVCYKKIFKIDETLGQLGLSVNYNGIYFVTNGIIIMWITVFLIAIIISFPHLKKRVDTFTAIHMLLIYMYSLTVSGINVFEFYIFVKCLQMKFKLINQLLYEKLINLSTKEIKLGIFELKDYTKIMNVEQRKHIFLKNMIFQLRQRKQSRMNVFVSEESQNRLASQIGTEFLPSQFKKQLQSKLRNRSRRHSATMAKCQERKHLLQIIKQVHLELCKITKVVCTILGVQIAWEIGEIILILTGSLYYFYIRYITQQYKVLIEQIILISALSFLSILKTIYLSYVCKNAANEANKTIEIIHAIYGCDADTDMQEEIQQFSIQILQSPVTFFVFGVTLDNRILSSILKTVSTYIVIMIQMGHSLESNNDVQLDI</sequence>
<organism evidence="9 10">
    <name type="scientific">Pseudoatta argentina</name>
    <dbReference type="NCBI Taxonomy" id="621737"/>
    <lineage>
        <taxon>Eukaryota</taxon>
        <taxon>Metazoa</taxon>
        <taxon>Ecdysozoa</taxon>
        <taxon>Arthropoda</taxon>
        <taxon>Hexapoda</taxon>
        <taxon>Insecta</taxon>
        <taxon>Pterygota</taxon>
        <taxon>Neoptera</taxon>
        <taxon>Endopterygota</taxon>
        <taxon>Hymenoptera</taxon>
        <taxon>Apocrita</taxon>
        <taxon>Aculeata</taxon>
        <taxon>Formicoidea</taxon>
        <taxon>Formicidae</taxon>
        <taxon>Myrmicinae</taxon>
        <taxon>Pseudoatta</taxon>
    </lineage>
</organism>
<dbReference type="GO" id="GO:0030424">
    <property type="term" value="C:axon"/>
    <property type="evidence" value="ECO:0007669"/>
    <property type="project" value="TreeGrafter"/>
</dbReference>
<feature type="transmembrane region" description="Helical" evidence="8">
    <location>
        <begin position="348"/>
        <end position="366"/>
    </location>
</feature>
<feature type="transmembrane region" description="Helical" evidence="8">
    <location>
        <begin position="95"/>
        <end position="113"/>
    </location>
</feature>
<feature type="transmembrane region" description="Helical" evidence="8">
    <location>
        <begin position="57"/>
        <end position="75"/>
    </location>
</feature>
<evidence type="ECO:0000256" key="2">
    <source>
        <dbReference type="ARBA" id="ARBA00022475"/>
    </source>
</evidence>
<evidence type="ECO:0000256" key="3">
    <source>
        <dbReference type="ARBA" id="ARBA00022692"/>
    </source>
</evidence>
<keyword evidence="3 8" id="KW-0812">Transmembrane</keyword>
<comment type="similarity">
    <text evidence="8">Belongs to the insect chemoreceptor superfamily. Gustatory receptor (GR) family.</text>
</comment>
<evidence type="ECO:0000256" key="7">
    <source>
        <dbReference type="ARBA" id="ARBA00023224"/>
    </source>
</evidence>
<keyword evidence="2 8" id="KW-1003">Cell membrane</keyword>
<comment type="caution">
    <text evidence="8">Lacks conserved residue(s) required for the propagation of feature annotation.</text>
</comment>
<dbReference type="EMBL" id="JAANIA010002538">
    <property type="protein sequence ID" value="KAG5312953.1"/>
    <property type="molecule type" value="Genomic_DNA"/>
</dbReference>
<evidence type="ECO:0000256" key="8">
    <source>
        <dbReference type="RuleBase" id="RU363108"/>
    </source>
</evidence>
<dbReference type="PANTHER" id="PTHR21143">
    <property type="entry name" value="INVERTEBRATE GUSTATORY RECEPTOR"/>
    <property type="match status" value="1"/>
</dbReference>
<keyword evidence="6 8" id="KW-0675">Receptor</keyword>
<dbReference type="Pfam" id="PF08395">
    <property type="entry name" value="7tm_7"/>
    <property type="match status" value="2"/>
</dbReference>
<evidence type="ECO:0000256" key="6">
    <source>
        <dbReference type="ARBA" id="ARBA00023170"/>
    </source>
</evidence>
<protein>
    <recommendedName>
        <fullName evidence="8">Gustatory receptor</fullName>
    </recommendedName>
</protein>
<feature type="transmembrane region" description="Helical" evidence="8">
    <location>
        <begin position="179"/>
        <end position="204"/>
    </location>
</feature>
<keyword evidence="10" id="KW-1185">Reference proteome</keyword>
<dbReference type="GO" id="GO:0007635">
    <property type="term" value="P:chemosensory behavior"/>
    <property type="evidence" value="ECO:0007669"/>
    <property type="project" value="TreeGrafter"/>
</dbReference>
<dbReference type="PANTHER" id="PTHR21143:SF133">
    <property type="entry name" value="GUSTATORY AND PHEROMONE RECEPTOR 32A-RELATED"/>
    <property type="match status" value="1"/>
</dbReference>
<dbReference type="GO" id="GO:0050909">
    <property type="term" value="P:sensory perception of taste"/>
    <property type="evidence" value="ECO:0007669"/>
    <property type="project" value="InterPro"/>
</dbReference>
<keyword evidence="7 8" id="KW-0807">Transducer</keyword>
<feature type="non-terminal residue" evidence="9">
    <location>
        <position position="490"/>
    </location>
</feature>
<dbReference type="InterPro" id="IPR013604">
    <property type="entry name" value="7TM_chemorcpt"/>
</dbReference>
<dbReference type="GO" id="GO:0008049">
    <property type="term" value="P:male courtship behavior"/>
    <property type="evidence" value="ECO:0007669"/>
    <property type="project" value="TreeGrafter"/>
</dbReference>
<feature type="non-terminal residue" evidence="9">
    <location>
        <position position="1"/>
    </location>
</feature>